<reference evidence="1" key="1">
    <citation type="submission" date="2022-07" db="EMBL/GenBank/DDBJ databases">
        <authorList>
            <person name="Trinca V."/>
            <person name="Uliana J.V.C."/>
            <person name="Torres T.T."/>
            <person name="Ward R.J."/>
            <person name="Monesi N."/>
        </authorList>
    </citation>
    <scope>NUCLEOTIDE SEQUENCE</scope>
    <source>
        <strain evidence="1">HSMRA1968</strain>
        <tissue evidence="1">Whole embryos</tissue>
    </source>
</reference>
<sequence length="268" mass="30055">MLPPPIQMTQQVHFKSPSTFTTHKTWQEKLADSQSAGSNVLSTIVLPNSAPNNFHKFNTNADDVNKLLSHKDLQLPMSMTSHSKKSWIQDLLRKEVTKPTHVKMEAITLVKLDDMNHFNVKMPVESQTEFTPPYFVPTIHPSIVNENKILSQEMSKPVVPMNLIIQGHSRVKTYGQGAEVRDPKIIEVKSVDHPIVNRVVSKDENGVQFDVKHLHVSNANKNATTTTEEPKSSTVAGLLSLLDLSFGDFVDNPSYTVNRTKLNEIKSL</sequence>
<organism evidence="1 2">
    <name type="scientific">Pseudolycoriella hygida</name>
    <dbReference type="NCBI Taxonomy" id="35572"/>
    <lineage>
        <taxon>Eukaryota</taxon>
        <taxon>Metazoa</taxon>
        <taxon>Ecdysozoa</taxon>
        <taxon>Arthropoda</taxon>
        <taxon>Hexapoda</taxon>
        <taxon>Insecta</taxon>
        <taxon>Pterygota</taxon>
        <taxon>Neoptera</taxon>
        <taxon>Endopterygota</taxon>
        <taxon>Diptera</taxon>
        <taxon>Nematocera</taxon>
        <taxon>Sciaroidea</taxon>
        <taxon>Sciaridae</taxon>
        <taxon>Pseudolycoriella</taxon>
    </lineage>
</organism>
<dbReference type="EMBL" id="WJQU01000001">
    <property type="protein sequence ID" value="KAJ6649562.1"/>
    <property type="molecule type" value="Genomic_DNA"/>
</dbReference>
<dbReference type="OrthoDB" id="8062658at2759"/>
<keyword evidence="2" id="KW-1185">Reference proteome</keyword>
<dbReference type="Proteomes" id="UP001151699">
    <property type="component" value="Chromosome A"/>
</dbReference>
<name>A0A9Q0NFX8_9DIPT</name>
<evidence type="ECO:0000313" key="1">
    <source>
        <dbReference type="EMBL" id="KAJ6649562.1"/>
    </source>
</evidence>
<dbReference type="AlphaFoldDB" id="A0A9Q0NFX8"/>
<gene>
    <name evidence="1" type="ORF">Bhyg_04799</name>
</gene>
<comment type="caution">
    <text evidence="1">The sequence shown here is derived from an EMBL/GenBank/DDBJ whole genome shotgun (WGS) entry which is preliminary data.</text>
</comment>
<proteinExistence type="predicted"/>
<accession>A0A9Q0NFX8</accession>
<protein>
    <submittedName>
        <fullName evidence="1">Uncharacterized protein</fullName>
    </submittedName>
</protein>
<feature type="non-terminal residue" evidence="1">
    <location>
        <position position="268"/>
    </location>
</feature>
<evidence type="ECO:0000313" key="2">
    <source>
        <dbReference type="Proteomes" id="UP001151699"/>
    </source>
</evidence>